<evidence type="ECO:0000313" key="3">
    <source>
        <dbReference type="Proteomes" id="UP001159364"/>
    </source>
</evidence>
<organism evidence="2 3">
    <name type="scientific">Erythroxylum novogranatense</name>
    <dbReference type="NCBI Taxonomy" id="1862640"/>
    <lineage>
        <taxon>Eukaryota</taxon>
        <taxon>Viridiplantae</taxon>
        <taxon>Streptophyta</taxon>
        <taxon>Embryophyta</taxon>
        <taxon>Tracheophyta</taxon>
        <taxon>Spermatophyta</taxon>
        <taxon>Magnoliopsida</taxon>
        <taxon>eudicotyledons</taxon>
        <taxon>Gunneridae</taxon>
        <taxon>Pentapetalae</taxon>
        <taxon>rosids</taxon>
        <taxon>fabids</taxon>
        <taxon>Malpighiales</taxon>
        <taxon>Erythroxylaceae</taxon>
        <taxon>Erythroxylum</taxon>
    </lineage>
</organism>
<feature type="region of interest" description="Disordered" evidence="1">
    <location>
        <begin position="60"/>
        <end position="91"/>
    </location>
</feature>
<evidence type="ECO:0000256" key="1">
    <source>
        <dbReference type="SAM" id="MobiDB-lite"/>
    </source>
</evidence>
<keyword evidence="3" id="KW-1185">Reference proteome</keyword>
<dbReference type="AlphaFoldDB" id="A0AAV8S7U8"/>
<feature type="compositionally biased region" description="Basic and acidic residues" evidence="1">
    <location>
        <begin position="79"/>
        <end position="91"/>
    </location>
</feature>
<accession>A0AAV8S7U8</accession>
<comment type="caution">
    <text evidence="2">The sequence shown here is derived from an EMBL/GenBank/DDBJ whole genome shotgun (WGS) entry which is preliminary data.</text>
</comment>
<dbReference type="Proteomes" id="UP001159364">
    <property type="component" value="Unassembled WGS sequence"/>
</dbReference>
<sequence>MVVGAFVTQIVEYFGLLIERTSMQLVLGNSSLDLQSLVSMKIARRQGDLYVVVSDETVEVSSSKRNRGEVSEGTQGDDVLLHEDSIDVKLH</sequence>
<gene>
    <name evidence="2" type="ORF">K2173_012886</name>
</gene>
<name>A0AAV8S7U8_9ROSI</name>
<protein>
    <submittedName>
        <fullName evidence="2">Uncharacterized protein</fullName>
    </submittedName>
</protein>
<evidence type="ECO:0000313" key="2">
    <source>
        <dbReference type="EMBL" id="KAJ8748118.1"/>
    </source>
</evidence>
<reference evidence="2 3" key="1">
    <citation type="submission" date="2021-09" db="EMBL/GenBank/DDBJ databases">
        <title>Genomic insights and catalytic innovation underlie evolution of tropane alkaloids biosynthesis.</title>
        <authorList>
            <person name="Wang Y.-J."/>
            <person name="Tian T."/>
            <person name="Huang J.-P."/>
            <person name="Huang S.-X."/>
        </authorList>
    </citation>
    <scope>NUCLEOTIDE SEQUENCE [LARGE SCALE GENOMIC DNA]</scope>
    <source>
        <strain evidence="2">KIB-2018</strain>
        <tissue evidence="2">Leaf</tissue>
    </source>
</reference>
<dbReference type="EMBL" id="JAIWQS010000019">
    <property type="protein sequence ID" value="KAJ8748118.1"/>
    <property type="molecule type" value="Genomic_DNA"/>
</dbReference>
<proteinExistence type="predicted"/>